<dbReference type="InterPro" id="IPR036249">
    <property type="entry name" value="Thioredoxin-like_sf"/>
</dbReference>
<proteinExistence type="predicted"/>
<evidence type="ECO:0000313" key="2">
    <source>
        <dbReference type="Proteomes" id="UP000646484"/>
    </source>
</evidence>
<keyword evidence="2" id="KW-1185">Reference proteome</keyword>
<dbReference type="Gene3D" id="3.40.30.10">
    <property type="entry name" value="Glutaredoxin"/>
    <property type="match status" value="1"/>
</dbReference>
<accession>A0ABR7D6M1</accession>
<dbReference type="SUPFAM" id="SSF52833">
    <property type="entry name" value="Thioredoxin-like"/>
    <property type="match status" value="1"/>
</dbReference>
<reference evidence="1 2" key="1">
    <citation type="submission" date="2020-08" db="EMBL/GenBank/DDBJ databases">
        <title>Genome public.</title>
        <authorList>
            <person name="Liu C."/>
            <person name="Sun Q."/>
        </authorList>
    </citation>
    <scope>NUCLEOTIDE SEQUENCE [LARGE SCALE GENOMIC DNA]</scope>
    <source>
        <strain evidence="1 2">NSJ-56</strain>
    </source>
</reference>
<organism evidence="1 2">
    <name type="scientific">Butyricimonas hominis</name>
    <dbReference type="NCBI Taxonomy" id="2763032"/>
    <lineage>
        <taxon>Bacteria</taxon>
        <taxon>Pseudomonadati</taxon>
        <taxon>Bacteroidota</taxon>
        <taxon>Bacteroidia</taxon>
        <taxon>Bacteroidales</taxon>
        <taxon>Odoribacteraceae</taxon>
        <taxon>Butyricimonas</taxon>
    </lineage>
</organism>
<dbReference type="EMBL" id="JACOOH010000012">
    <property type="protein sequence ID" value="MBC5623616.1"/>
    <property type="molecule type" value="Genomic_DNA"/>
</dbReference>
<evidence type="ECO:0000313" key="1">
    <source>
        <dbReference type="EMBL" id="MBC5623616.1"/>
    </source>
</evidence>
<comment type="caution">
    <text evidence="1">The sequence shown here is derived from an EMBL/GenBank/DDBJ whole genome shotgun (WGS) entry which is preliminary data.</text>
</comment>
<name>A0ABR7D6M1_9BACT</name>
<sequence>MRVYFIGCILLVSCWLMPLALFAQEEGRSLDAFPKDSARSVRIREIKEVFANVGHLMEKERNAKRDSLQGVLERLYPGFDLDCPDMELLPQEMMVELIEDYFKVYDVVRMNVSKYSYVLFNVKSENVRNAYVLPYVRSAFEQRGYGKELAEVCENVRWCSKTPETVKEVEALVEQYRPLQAGAVAPEFVLENRKGESVKLSDFKGKHVFMGVFSAEMDENEAISRFVDLPDEYNNTDRFVYLCVCLGKADVREVWRKQVGDKAGKVDFLFCDVEKCSFVRDYCISRLPRYIFVNKDGSLRDAWYIAPGMPEFSYQFGDKVPMNLFDMLK</sequence>
<gene>
    <name evidence="1" type="ORF">H8S64_21210</name>
</gene>
<dbReference type="Proteomes" id="UP000646484">
    <property type="component" value="Unassembled WGS sequence"/>
</dbReference>
<protein>
    <submittedName>
        <fullName evidence="1">Uncharacterized protein</fullName>
    </submittedName>
</protein>
<dbReference type="RefSeq" id="WP_186978639.1">
    <property type="nucleotide sequence ID" value="NZ_JACOOH010000012.1"/>
</dbReference>